<dbReference type="Proteomes" id="UP000264217">
    <property type="component" value="Unassembled WGS sequence"/>
</dbReference>
<accession>A0A372NRT2</accession>
<name>A0A372NRT2_9SPHI</name>
<gene>
    <name evidence="4" type="ORF">D0C36_20480</name>
</gene>
<feature type="modified residue" description="4-aspartylphosphate" evidence="2">
    <location>
        <position position="52"/>
    </location>
</feature>
<dbReference type="Gene3D" id="3.40.50.2300">
    <property type="match status" value="1"/>
</dbReference>
<dbReference type="PANTHER" id="PTHR44591:SF3">
    <property type="entry name" value="RESPONSE REGULATORY DOMAIN-CONTAINING PROTEIN"/>
    <property type="match status" value="1"/>
</dbReference>
<protein>
    <submittedName>
        <fullName evidence="4">Response regulator</fullName>
    </submittedName>
</protein>
<dbReference type="Pfam" id="PF00072">
    <property type="entry name" value="Response_reg"/>
    <property type="match status" value="1"/>
</dbReference>
<dbReference type="InterPro" id="IPR001789">
    <property type="entry name" value="Sig_transdc_resp-reg_receiver"/>
</dbReference>
<dbReference type="EMBL" id="QWDC01000003">
    <property type="protein sequence ID" value="RFZ91307.1"/>
    <property type="molecule type" value="Genomic_DNA"/>
</dbReference>
<dbReference type="SMART" id="SM00448">
    <property type="entry name" value="REC"/>
    <property type="match status" value="1"/>
</dbReference>
<evidence type="ECO:0000259" key="3">
    <source>
        <dbReference type="PROSITE" id="PS50110"/>
    </source>
</evidence>
<dbReference type="InterPro" id="IPR011006">
    <property type="entry name" value="CheY-like_superfamily"/>
</dbReference>
<dbReference type="PROSITE" id="PS50110">
    <property type="entry name" value="RESPONSE_REGULATORY"/>
    <property type="match status" value="1"/>
</dbReference>
<dbReference type="OrthoDB" id="795853at2"/>
<dbReference type="PANTHER" id="PTHR44591">
    <property type="entry name" value="STRESS RESPONSE REGULATOR PROTEIN 1"/>
    <property type="match status" value="1"/>
</dbReference>
<comment type="caution">
    <text evidence="4">The sequence shown here is derived from an EMBL/GenBank/DDBJ whole genome shotgun (WGS) entry which is preliminary data.</text>
</comment>
<evidence type="ECO:0000313" key="5">
    <source>
        <dbReference type="Proteomes" id="UP000264217"/>
    </source>
</evidence>
<dbReference type="RefSeq" id="WP_117393552.1">
    <property type="nucleotide sequence ID" value="NZ_QWDC01000003.1"/>
</dbReference>
<reference evidence="4 5" key="1">
    <citation type="submission" date="2018-08" db="EMBL/GenBank/DDBJ databases">
        <title>Mucilaginibacter sp. MYSH2.</title>
        <authorList>
            <person name="Seo T."/>
        </authorList>
    </citation>
    <scope>NUCLEOTIDE SEQUENCE [LARGE SCALE GENOMIC DNA]</scope>
    <source>
        <strain evidence="4 5">MYSH2</strain>
    </source>
</reference>
<proteinExistence type="predicted"/>
<feature type="domain" description="Response regulatory" evidence="3">
    <location>
        <begin position="3"/>
        <end position="118"/>
    </location>
</feature>
<evidence type="ECO:0000313" key="4">
    <source>
        <dbReference type="EMBL" id="RFZ91307.1"/>
    </source>
</evidence>
<dbReference type="SUPFAM" id="SSF52172">
    <property type="entry name" value="CheY-like"/>
    <property type="match status" value="1"/>
</dbReference>
<organism evidence="4 5">
    <name type="scientific">Mucilaginibacter conchicola</name>
    <dbReference type="NCBI Taxonomy" id="2303333"/>
    <lineage>
        <taxon>Bacteria</taxon>
        <taxon>Pseudomonadati</taxon>
        <taxon>Bacteroidota</taxon>
        <taxon>Sphingobacteriia</taxon>
        <taxon>Sphingobacteriales</taxon>
        <taxon>Sphingobacteriaceae</taxon>
        <taxon>Mucilaginibacter</taxon>
    </lineage>
</organism>
<keyword evidence="1 2" id="KW-0597">Phosphoprotein</keyword>
<sequence>MKKILLLDDNPDVIQIVEEVLAYDHYEVQSTQTCVDFLETIQSCKPDVIMLDYALSDGNGGELCKAIKAHPRTSDIPVIIFSAYSRPGLDFIKEFGSDAFLAKPFGIDDLLKTVTEVMQKKSLLPVETLPPLRTLSGKN</sequence>
<keyword evidence="5" id="KW-1185">Reference proteome</keyword>
<dbReference type="AlphaFoldDB" id="A0A372NRT2"/>
<dbReference type="GO" id="GO:0000160">
    <property type="term" value="P:phosphorelay signal transduction system"/>
    <property type="evidence" value="ECO:0007669"/>
    <property type="project" value="InterPro"/>
</dbReference>
<dbReference type="InterPro" id="IPR050595">
    <property type="entry name" value="Bact_response_regulator"/>
</dbReference>
<evidence type="ECO:0000256" key="2">
    <source>
        <dbReference type="PROSITE-ProRule" id="PRU00169"/>
    </source>
</evidence>
<evidence type="ECO:0000256" key="1">
    <source>
        <dbReference type="ARBA" id="ARBA00022553"/>
    </source>
</evidence>
<dbReference type="CDD" id="cd00156">
    <property type="entry name" value="REC"/>
    <property type="match status" value="1"/>
</dbReference>